<proteinExistence type="predicted"/>
<name>A0A5N6U3M2_ASPAV</name>
<organism evidence="2 3">
    <name type="scientific">Aspergillus avenaceus</name>
    <dbReference type="NCBI Taxonomy" id="36643"/>
    <lineage>
        <taxon>Eukaryota</taxon>
        <taxon>Fungi</taxon>
        <taxon>Dikarya</taxon>
        <taxon>Ascomycota</taxon>
        <taxon>Pezizomycotina</taxon>
        <taxon>Eurotiomycetes</taxon>
        <taxon>Eurotiomycetidae</taxon>
        <taxon>Eurotiales</taxon>
        <taxon>Aspergillaceae</taxon>
        <taxon>Aspergillus</taxon>
        <taxon>Aspergillus subgen. Circumdati</taxon>
    </lineage>
</organism>
<feature type="compositionally biased region" description="Basic and acidic residues" evidence="1">
    <location>
        <begin position="49"/>
        <end position="70"/>
    </location>
</feature>
<reference evidence="2 3" key="1">
    <citation type="submission" date="2019-04" db="EMBL/GenBank/DDBJ databases">
        <title>Friends and foes A comparative genomics study of 23 Aspergillus species from section Flavi.</title>
        <authorList>
            <consortium name="DOE Joint Genome Institute"/>
            <person name="Kjaerbolling I."/>
            <person name="Vesth T."/>
            <person name="Frisvad J.C."/>
            <person name="Nybo J.L."/>
            <person name="Theobald S."/>
            <person name="Kildgaard S."/>
            <person name="Isbrandt T."/>
            <person name="Kuo A."/>
            <person name="Sato A."/>
            <person name="Lyhne E.K."/>
            <person name="Kogle M.E."/>
            <person name="Wiebenga A."/>
            <person name="Kun R.S."/>
            <person name="Lubbers R.J."/>
            <person name="Makela M.R."/>
            <person name="Barry K."/>
            <person name="Chovatia M."/>
            <person name="Clum A."/>
            <person name="Daum C."/>
            <person name="Haridas S."/>
            <person name="He G."/>
            <person name="LaButti K."/>
            <person name="Lipzen A."/>
            <person name="Mondo S."/>
            <person name="Riley R."/>
            <person name="Salamov A."/>
            <person name="Simmons B.A."/>
            <person name="Magnuson J.K."/>
            <person name="Henrissat B."/>
            <person name="Mortensen U.H."/>
            <person name="Larsen T.O."/>
            <person name="Devries R.P."/>
            <person name="Grigoriev I.V."/>
            <person name="Machida M."/>
            <person name="Baker S.E."/>
            <person name="Andersen M.R."/>
        </authorList>
    </citation>
    <scope>NUCLEOTIDE SEQUENCE [LARGE SCALE GENOMIC DNA]</scope>
    <source>
        <strain evidence="2 3">IBT 18842</strain>
    </source>
</reference>
<protein>
    <submittedName>
        <fullName evidence="2">Uncharacterized protein</fullName>
    </submittedName>
</protein>
<feature type="region of interest" description="Disordered" evidence="1">
    <location>
        <begin position="1"/>
        <end position="83"/>
    </location>
</feature>
<gene>
    <name evidence="2" type="ORF">BDV25DRAFT_137192</name>
</gene>
<evidence type="ECO:0000313" key="3">
    <source>
        <dbReference type="Proteomes" id="UP000325780"/>
    </source>
</evidence>
<feature type="compositionally biased region" description="Basic and acidic residues" evidence="1">
    <location>
        <begin position="8"/>
        <end position="19"/>
    </location>
</feature>
<evidence type="ECO:0000256" key="1">
    <source>
        <dbReference type="SAM" id="MobiDB-lite"/>
    </source>
</evidence>
<dbReference type="OrthoDB" id="3050608at2759"/>
<keyword evidence="3" id="KW-1185">Reference proteome</keyword>
<dbReference type="Proteomes" id="UP000325780">
    <property type="component" value="Unassembled WGS sequence"/>
</dbReference>
<dbReference type="EMBL" id="ML742043">
    <property type="protein sequence ID" value="KAE8153120.1"/>
    <property type="molecule type" value="Genomic_DNA"/>
</dbReference>
<dbReference type="AlphaFoldDB" id="A0A5N6U3M2"/>
<evidence type="ECO:0000313" key="2">
    <source>
        <dbReference type="EMBL" id="KAE8153120.1"/>
    </source>
</evidence>
<accession>A0A5N6U3M2</accession>
<sequence>MDFLKSAIGKDKGGEKKGESGSSSSGDKDYLDKGLDSLENKFGGGKIDPNSDKVRQTNEKITDTAREKFEGATGKKVPEKFSN</sequence>
<feature type="compositionally biased region" description="Basic and acidic residues" evidence="1">
    <location>
        <begin position="26"/>
        <end position="39"/>
    </location>
</feature>